<evidence type="ECO:0000256" key="1">
    <source>
        <dbReference type="SAM" id="SignalP"/>
    </source>
</evidence>
<organism evidence="2 3">
    <name type="scientific">Skeletonema marinoi</name>
    <dbReference type="NCBI Taxonomy" id="267567"/>
    <lineage>
        <taxon>Eukaryota</taxon>
        <taxon>Sar</taxon>
        <taxon>Stramenopiles</taxon>
        <taxon>Ochrophyta</taxon>
        <taxon>Bacillariophyta</taxon>
        <taxon>Coscinodiscophyceae</taxon>
        <taxon>Thalassiosirophycidae</taxon>
        <taxon>Thalassiosirales</taxon>
        <taxon>Skeletonemataceae</taxon>
        <taxon>Skeletonema</taxon>
        <taxon>Skeletonema marinoi-dohrnii complex</taxon>
    </lineage>
</organism>
<reference evidence="2" key="1">
    <citation type="submission" date="2023-06" db="EMBL/GenBank/DDBJ databases">
        <title>Survivors Of The Sea: Transcriptome response of Skeletonema marinoi to long-term dormancy.</title>
        <authorList>
            <person name="Pinder M.I.M."/>
            <person name="Kourtchenko O."/>
            <person name="Robertson E.K."/>
            <person name="Larsson T."/>
            <person name="Maumus F."/>
            <person name="Osuna-Cruz C.M."/>
            <person name="Vancaester E."/>
            <person name="Stenow R."/>
            <person name="Vandepoele K."/>
            <person name="Ploug H."/>
            <person name="Bruchert V."/>
            <person name="Godhe A."/>
            <person name="Topel M."/>
        </authorList>
    </citation>
    <scope>NUCLEOTIDE SEQUENCE</scope>
    <source>
        <strain evidence="2">R05AC</strain>
    </source>
</reference>
<protein>
    <submittedName>
        <fullName evidence="2">Uncharacterized protein</fullName>
    </submittedName>
</protein>
<evidence type="ECO:0000313" key="3">
    <source>
        <dbReference type="Proteomes" id="UP001224775"/>
    </source>
</evidence>
<dbReference type="AlphaFoldDB" id="A0AAD8YA45"/>
<gene>
    <name evidence="2" type="ORF">QTG54_008049</name>
</gene>
<dbReference type="EMBL" id="JATAAI010000013">
    <property type="protein sequence ID" value="KAK1741571.1"/>
    <property type="molecule type" value="Genomic_DNA"/>
</dbReference>
<sequence>MTSTMMRILLLLLLACTIRAFQTTNRLLVQNRPHYALSKRDWRLKDATTTTTILSADEPVDFTDLMVMDVVLFQRRNTNSPTSIELGSVQENGNIAPLSTWTLESAYTSAINDMMEFVVDEEDLFPGMTSEEINVLSVLDGDVVGYGSRQVGGGKGPGNPHGEESEIIYYVDRAVVEGVYSTGVDDEVLNIDVVVNSNLEHLW</sequence>
<keyword evidence="3" id="KW-1185">Reference proteome</keyword>
<accession>A0AAD8YA45</accession>
<feature type="chain" id="PRO_5042203397" evidence="1">
    <location>
        <begin position="21"/>
        <end position="203"/>
    </location>
</feature>
<evidence type="ECO:0000313" key="2">
    <source>
        <dbReference type="EMBL" id="KAK1741571.1"/>
    </source>
</evidence>
<proteinExistence type="predicted"/>
<keyword evidence="1" id="KW-0732">Signal</keyword>
<dbReference type="Proteomes" id="UP001224775">
    <property type="component" value="Unassembled WGS sequence"/>
</dbReference>
<comment type="caution">
    <text evidence="2">The sequence shown here is derived from an EMBL/GenBank/DDBJ whole genome shotgun (WGS) entry which is preliminary data.</text>
</comment>
<feature type="signal peptide" evidence="1">
    <location>
        <begin position="1"/>
        <end position="20"/>
    </location>
</feature>
<name>A0AAD8YA45_9STRA</name>